<comment type="caution">
    <text evidence="1">The sequence shown here is derived from an EMBL/GenBank/DDBJ whole genome shotgun (WGS) entry which is preliminary data.</text>
</comment>
<dbReference type="Proteomes" id="UP000790377">
    <property type="component" value="Unassembled WGS sequence"/>
</dbReference>
<reference evidence="1" key="1">
    <citation type="journal article" date="2021" name="New Phytol.">
        <title>Evolutionary innovations through gain and loss of genes in the ectomycorrhizal Boletales.</title>
        <authorList>
            <person name="Wu G."/>
            <person name="Miyauchi S."/>
            <person name="Morin E."/>
            <person name="Kuo A."/>
            <person name="Drula E."/>
            <person name="Varga T."/>
            <person name="Kohler A."/>
            <person name="Feng B."/>
            <person name="Cao Y."/>
            <person name="Lipzen A."/>
            <person name="Daum C."/>
            <person name="Hundley H."/>
            <person name="Pangilinan J."/>
            <person name="Johnson J."/>
            <person name="Barry K."/>
            <person name="LaButti K."/>
            <person name="Ng V."/>
            <person name="Ahrendt S."/>
            <person name="Min B."/>
            <person name="Choi I.G."/>
            <person name="Park H."/>
            <person name="Plett J.M."/>
            <person name="Magnuson J."/>
            <person name="Spatafora J.W."/>
            <person name="Nagy L.G."/>
            <person name="Henrissat B."/>
            <person name="Grigoriev I.V."/>
            <person name="Yang Z.L."/>
            <person name="Xu J."/>
            <person name="Martin F.M."/>
        </authorList>
    </citation>
    <scope>NUCLEOTIDE SEQUENCE</scope>
    <source>
        <strain evidence="1">ATCC 28755</strain>
    </source>
</reference>
<gene>
    <name evidence="1" type="ORF">BJ138DRAFT_746665</name>
</gene>
<name>A0ACB7ZY39_9AGAM</name>
<proteinExistence type="predicted"/>
<protein>
    <submittedName>
        <fullName evidence="1">Uncharacterized protein</fullName>
    </submittedName>
</protein>
<sequence length="153" mass="17031">MPFNQYSAFMPLVFDTILLFFALWAFVRHALEAKTLDGGWSINVLVRTLVADHLAYFVCFQIWMTLTIGANYANDESNVLVGALYVFNVSTVVAGPRMVISLRAIENKTRGEGVISGGNLSTIRFAIWEPPAQSERVMEIGGRFRATDEGGEY</sequence>
<keyword evidence="2" id="KW-1185">Reference proteome</keyword>
<organism evidence="1 2">
    <name type="scientific">Hygrophoropsis aurantiaca</name>
    <dbReference type="NCBI Taxonomy" id="72124"/>
    <lineage>
        <taxon>Eukaryota</taxon>
        <taxon>Fungi</taxon>
        <taxon>Dikarya</taxon>
        <taxon>Basidiomycota</taxon>
        <taxon>Agaricomycotina</taxon>
        <taxon>Agaricomycetes</taxon>
        <taxon>Agaricomycetidae</taxon>
        <taxon>Boletales</taxon>
        <taxon>Coniophorineae</taxon>
        <taxon>Hygrophoropsidaceae</taxon>
        <taxon>Hygrophoropsis</taxon>
    </lineage>
</organism>
<accession>A0ACB7ZY39</accession>
<evidence type="ECO:0000313" key="2">
    <source>
        <dbReference type="Proteomes" id="UP000790377"/>
    </source>
</evidence>
<evidence type="ECO:0000313" key="1">
    <source>
        <dbReference type="EMBL" id="KAH7905587.1"/>
    </source>
</evidence>
<dbReference type="EMBL" id="MU268160">
    <property type="protein sequence ID" value="KAH7905587.1"/>
    <property type="molecule type" value="Genomic_DNA"/>
</dbReference>